<dbReference type="InterPro" id="IPR011701">
    <property type="entry name" value="MFS"/>
</dbReference>
<feature type="transmembrane region" description="Helical" evidence="5">
    <location>
        <begin position="58"/>
        <end position="80"/>
    </location>
</feature>
<comment type="subcellular location">
    <subcellularLocation>
        <location evidence="1">Cell membrane</location>
        <topology evidence="1">Multi-pass membrane protein</topology>
    </subcellularLocation>
</comment>
<feature type="domain" description="Major facilitator superfamily (MFS) profile" evidence="6">
    <location>
        <begin position="24"/>
        <end position="468"/>
    </location>
</feature>
<feature type="transmembrane region" description="Helical" evidence="5">
    <location>
        <begin position="87"/>
        <end position="108"/>
    </location>
</feature>
<keyword evidence="8" id="KW-1185">Reference proteome</keyword>
<evidence type="ECO:0000313" key="7">
    <source>
        <dbReference type="EMBL" id="MBB5965417.1"/>
    </source>
</evidence>
<dbReference type="PANTHER" id="PTHR23501">
    <property type="entry name" value="MAJOR FACILITATOR SUPERFAMILY"/>
    <property type="match status" value="1"/>
</dbReference>
<accession>A0A841D9U9</accession>
<dbReference type="GO" id="GO:0022857">
    <property type="term" value="F:transmembrane transporter activity"/>
    <property type="evidence" value="ECO:0007669"/>
    <property type="project" value="InterPro"/>
</dbReference>
<keyword evidence="4 5" id="KW-0472">Membrane</keyword>
<feature type="transmembrane region" description="Helical" evidence="5">
    <location>
        <begin position="410"/>
        <end position="434"/>
    </location>
</feature>
<feature type="transmembrane region" description="Helical" evidence="5">
    <location>
        <begin position="147"/>
        <end position="171"/>
    </location>
</feature>
<dbReference type="Pfam" id="PF07690">
    <property type="entry name" value="MFS_1"/>
    <property type="match status" value="1"/>
</dbReference>
<protein>
    <submittedName>
        <fullName evidence="7">MFS family permease</fullName>
    </submittedName>
</protein>
<keyword evidence="2 5" id="KW-0812">Transmembrane</keyword>
<dbReference type="Proteomes" id="UP000562352">
    <property type="component" value="Unassembled WGS sequence"/>
</dbReference>
<feature type="transmembrane region" description="Helical" evidence="5">
    <location>
        <begin position="440"/>
        <end position="462"/>
    </location>
</feature>
<feature type="transmembrane region" description="Helical" evidence="5">
    <location>
        <begin position="177"/>
        <end position="197"/>
    </location>
</feature>
<proteinExistence type="predicted"/>
<evidence type="ECO:0000256" key="2">
    <source>
        <dbReference type="ARBA" id="ARBA00022692"/>
    </source>
</evidence>
<organism evidence="7 8">
    <name type="scientific">Planomonospora venezuelensis</name>
    <dbReference type="NCBI Taxonomy" id="1999"/>
    <lineage>
        <taxon>Bacteria</taxon>
        <taxon>Bacillati</taxon>
        <taxon>Actinomycetota</taxon>
        <taxon>Actinomycetes</taxon>
        <taxon>Streptosporangiales</taxon>
        <taxon>Streptosporangiaceae</taxon>
        <taxon>Planomonospora</taxon>
    </lineage>
</organism>
<gene>
    <name evidence="7" type="ORF">FHS22_004707</name>
</gene>
<feature type="transmembrane region" description="Helical" evidence="5">
    <location>
        <begin position="286"/>
        <end position="305"/>
    </location>
</feature>
<dbReference type="SUPFAM" id="SSF103473">
    <property type="entry name" value="MFS general substrate transporter"/>
    <property type="match status" value="1"/>
</dbReference>
<dbReference type="AlphaFoldDB" id="A0A841D9U9"/>
<dbReference type="Gene3D" id="1.20.1250.20">
    <property type="entry name" value="MFS general substrate transporter like domains"/>
    <property type="match status" value="1"/>
</dbReference>
<feature type="transmembrane region" description="Helical" evidence="5">
    <location>
        <begin position="114"/>
        <end position="135"/>
    </location>
</feature>
<dbReference type="PROSITE" id="PS50850">
    <property type="entry name" value="MFS"/>
    <property type="match status" value="1"/>
</dbReference>
<feature type="transmembrane region" description="Helical" evidence="5">
    <location>
        <begin position="254"/>
        <end position="274"/>
    </location>
</feature>
<feature type="transmembrane region" description="Helical" evidence="5">
    <location>
        <begin position="311"/>
        <end position="332"/>
    </location>
</feature>
<dbReference type="RefSeq" id="WP_184944813.1">
    <property type="nucleotide sequence ID" value="NZ_BAAAWZ010000001.1"/>
</dbReference>
<sequence>MTAPKTLDAPYEPPRIFGPLYRTASLGILLVVTLIAFEGMSISTVMPAVSEALDALDLYGISISAFLIAGLFANVVAGLWSDRRGHAVPFLLGVGLFTAGMALAGAAWSKEVFIAARVVQGLGGGSAIVAIYVMIARVYAPEARPRIFAALSAAWVLPALVGPGVSGIIAGTVGWRWVFYGIVPLVVPALVMLLPALRGDGGETPAPGSGSAPGSGPRSRPLPMTLAALATAVGAGVLLAGADRLHTDPVTGGIATAAGLAALAAGLPRLLPAGSLRFGRGLPTTIMMRGVLAAAFFGVNSYIPLVLEKELGFGLAQAGIALTVGALGWSTGSYLQARREWDRALLVRLGAAAVTAGILLTGLGLVPGLTGWLMAPAWLVAGLGMGVSMPSVNVTAMRQSPDAEQGANSAALQVVDTLGSGLTIGFGGVLVNLIGHDDIATGYLTIVALMAVIGLAGAAAAGRMRDAS</sequence>
<dbReference type="EMBL" id="JACHJJ010000017">
    <property type="protein sequence ID" value="MBB5965417.1"/>
    <property type="molecule type" value="Genomic_DNA"/>
</dbReference>
<evidence type="ECO:0000256" key="4">
    <source>
        <dbReference type="ARBA" id="ARBA00023136"/>
    </source>
</evidence>
<feature type="transmembrane region" description="Helical" evidence="5">
    <location>
        <begin position="24"/>
        <end position="46"/>
    </location>
</feature>
<keyword evidence="3 5" id="KW-1133">Transmembrane helix</keyword>
<dbReference type="InterPro" id="IPR020846">
    <property type="entry name" value="MFS_dom"/>
</dbReference>
<reference evidence="7 8" key="1">
    <citation type="submission" date="2020-08" db="EMBL/GenBank/DDBJ databases">
        <title>Genomic Encyclopedia of Type Strains, Phase III (KMG-III): the genomes of soil and plant-associated and newly described type strains.</title>
        <authorList>
            <person name="Whitman W."/>
        </authorList>
    </citation>
    <scope>NUCLEOTIDE SEQUENCE [LARGE SCALE GENOMIC DNA]</scope>
    <source>
        <strain evidence="7 8">CECT 3303</strain>
    </source>
</reference>
<evidence type="ECO:0000256" key="1">
    <source>
        <dbReference type="ARBA" id="ARBA00004651"/>
    </source>
</evidence>
<comment type="caution">
    <text evidence="7">The sequence shown here is derived from an EMBL/GenBank/DDBJ whole genome shotgun (WGS) entry which is preliminary data.</text>
</comment>
<dbReference type="PANTHER" id="PTHR23501:SF154">
    <property type="entry name" value="MULTIDRUG-EFFLUX TRANSPORTER RV1634-RELATED"/>
    <property type="match status" value="1"/>
</dbReference>
<evidence type="ECO:0000313" key="8">
    <source>
        <dbReference type="Proteomes" id="UP000562352"/>
    </source>
</evidence>
<feature type="transmembrane region" description="Helical" evidence="5">
    <location>
        <begin position="344"/>
        <end position="366"/>
    </location>
</feature>
<dbReference type="InterPro" id="IPR036259">
    <property type="entry name" value="MFS_trans_sf"/>
</dbReference>
<evidence type="ECO:0000256" key="5">
    <source>
        <dbReference type="SAM" id="Phobius"/>
    </source>
</evidence>
<feature type="transmembrane region" description="Helical" evidence="5">
    <location>
        <begin position="222"/>
        <end position="242"/>
    </location>
</feature>
<evidence type="ECO:0000256" key="3">
    <source>
        <dbReference type="ARBA" id="ARBA00022989"/>
    </source>
</evidence>
<dbReference type="GO" id="GO:0005886">
    <property type="term" value="C:plasma membrane"/>
    <property type="evidence" value="ECO:0007669"/>
    <property type="project" value="UniProtKB-SubCell"/>
</dbReference>
<name>A0A841D9U9_PLAVE</name>
<evidence type="ECO:0000259" key="6">
    <source>
        <dbReference type="PROSITE" id="PS50850"/>
    </source>
</evidence>
<dbReference type="PRINTS" id="PR01036">
    <property type="entry name" value="TCRTETB"/>
</dbReference>
<feature type="transmembrane region" description="Helical" evidence="5">
    <location>
        <begin position="372"/>
        <end position="389"/>
    </location>
</feature>